<evidence type="ECO:0000256" key="2">
    <source>
        <dbReference type="ARBA" id="ARBA00006161"/>
    </source>
</evidence>
<comment type="subcellular location">
    <subcellularLocation>
        <location evidence="1">Cytoplasm</location>
    </subcellularLocation>
</comment>
<dbReference type="RefSeq" id="WP_073158722.1">
    <property type="nucleotide sequence ID" value="NZ_FQVL01000027.1"/>
</dbReference>
<dbReference type="InterPro" id="IPR023101">
    <property type="entry name" value="AF1862-like_dom_sf"/>
</dbReference>
<reference evidence="6 7" key="1">
    <citation type="submission" date="2016-11" db="EMBL/GenBank/DDBJ databases">
        <authorList>
            <person name="Jaros S."/>
            <person name="Januszkiewicz K."/>
            <person name="Wedrychowicz H."/>
        </authorList>
    </citation>
    <scope>NUCLEOTIDE SEQUENCE [LARGE SCALE GENOMIC DNA]</scope>
    <source>
        <strain evidence="6 7">DSM 44666</strain>
    </source>
</reference>
<dbReference type="SUPFAM" id="SSF158568">
    <property type="entry name" value="AF1862-like"/>
    <property type="match status" value="1"/>
</dbReference>
<keyword evidence="3" id="KW-0963">Cytoplasm</keyword>
<comment type="similarity">
    <text evidence="2">Belongs to the CRISPR system Cmr5 family.</text>
</comment>
<keyword evidence="7" id="KW-1185">Reference proteome</keyword>
<dbReference type="GO" id="GO:0005737">
    <property type="term" value="C:cytoplasm"/>
    <property type="evidence" value="ECO:0007669"/>
    <property type="project" value="UniProtKB-SubCell"/>
</dbReference>
<accession>A0A1M5BN80</accession>
<dbReference type="InterPro" id="IPR010160">
    <property type="entry name" value="CRISPR-assoc_prot_Cmr5"/>
</dbReference>
<dbReference type="STRING" id="112248.SAMN05444392_1272"/>
<evidence type="ECO:0000313" key="6">
    <source>
        <dbReference type="EMBL" id="SHF43662.1"/>
    </source>
</evidence>
<dbReference type="GO" id="GO:0051607">
    <property type="term" value="P:defense response to virus"/>
    <property type="evidence" value="ECO:0007669"/>
    <property type="project" value="UniProtKB-KW"/>
</dbReference>
<organism evidence="6 7">
    <name type="scientific">Seinonella peptonophila</name>
    <dbReference type="NCBI Taxonomy" id="112248"/>
    <lineage>
        <taxon>Bacteria</taxon>
        <taxon>Bacillati</taxon>
        <taxon>Bacillota</taxon>
        <taxon>Bacilli</taxon>
        <taxon>Bacillales</taxon>
        <taxon>Thermoactinomycetaceae</taxon>
        <taxon>Seinonella</taxon>
    </lineage>
</organism>
<sequence length="131" mass="15050">MGHVNLEQQRAQHSLAKIEEMQRLDKQTADDYATYVTSFPAAILINGLGQALAQLLAAAKRQEDEPHFLLYKHIEEWLCRIDKQAPYSGKAELLNALMGGSRQTYIWATQETMLWLQFHKKMANAHLKIKE</sequence>
<dbReference type="Gene3D" id="1.10.520.30">
    <property type="entry name" value="AF1862-like domain"/>
    <property type="match status" value="1"/>
</dbReference>
<evidence type="ECO:0000256" key="1">
    <source>
        <dbReference type="ARBA" id="ARBA00004496"/>
    </source>
</evidence>
<gene>
    <name evidence="6" type="ORF">SAMN05444392_1272</name>
</gene>
<evidence type="ECO:0000256" key="4">
    <source>
        <dbReference type="ARBA" id="ARBA00023118"/>
    </source>
</evidence>
<keyword evidence="4" id="KW-0051">Antiviral defense</keyword>
<evidence type="ECO:0000313" key="7">
    <source>
        <dbReference type="Proteomes" id="UP000184476"/>
    </source>
</evidence>
<evidence type="ECO:0000256" key="3">
    <source>
        <dbReference type="ARBA" id="ARBA00022490"/>
    </source>
</evidence>
<dbReference type="Proteomes" id="UP000184476">
    <property type="component" value="Unassembled WGS sequence"/>
</dbReference>
<dbReference type="EMBL" id="FQVL01000027">
    <property type="protein sequence ID" value="SHF43662.1"/>
    <property type="molecule type" value="Genomic_DNA"/>
</dbReference>
<evidence type="ECO:0000256" key="5">
    <source>
        <dbReference type="ARBA" id="ARBA00030001"/>
    </source>
</evidence>
<proteinExistence type="inferred from homology"/>
<dbReference type="Pfam" id="PF09701">
    <property type="entry name" value="Cas_Cmr5"/>
    <property type="match status" value="1"/>
</dbReference>
<dbReference type="NCBIfam" id="TIGR01881">
    <property type="entry name" value="cas_Cmr5"/>
    <property type="match status" value="1"/>
</dbReference>
<name>A0A1M5BN80_9BACL</name>
<dbReference type="AlphaFoldDB" id="A0A1M5BN80"/>
<protein>
    <recommendedName>
        <fullName evidence="5">CRISPR type III-B/RAMP module-associated protein Cmr5</fullName>
    </recommendedName>
</protein>